<comment type="caution">
    <text evidence="9">The sequence shown here is derived from an EMBL/GenBank/DDBJ whole genome shotgun (WGS) entry which is preliminary data.</text>
</comment>
<evidence type="ECO:0000256" key="3">
    <source>
        <dbReference type="ARBA" id="ARBA00036002"/>
    </source>
</evidence>
<dbReference type="Pfam" id="PF03061">
    <property type="entry name" value="4HBT"/>
    <property type="match status" value="1"/>
</dbReference>
<reference evidence="9" key="1">
    <citation type="journal article" date="2014" name="Int. J. Syst. Evol. Microbiol.">
        <title>Complete genome of a new Firmicutes species belonging to the dominant human colonic microbiota ('Ruminococcus bicirculans') reveals two chromosomes and a selective capacity to utilize plant glucans.</title>
        <authorList>
            <consortium name="NISC Comparative Sequencing Program"/>
            <person name="Wegmann U."/>
            <person name="Louis P."/>
            <person name="Goesmann A."/>
            <person name="Henrissat B."/>
            <person name="Duncan S.H."/>
            <person name="Flint H.J."/>
        </authorList>
    </citation>
    <scope>NUCLEOTIDE SEQUENCE</scope>
    <source>
        <strain evidence="9">NBRC 103408</strain>
    </source>
</reference>
<dbReference type="RefSeq" id="WP_169561787.1">
    <property type="nucleotide sequence ID" value="NZ_BSNF01000008.1"/>
</dbReference>
<comment type="catalytic activity">
    <reaction evidence="3">
        <text>a long-chain fatty acyl-CoA + H2O = a long-chain fatty acid + CoA + H(+)</text>
        <dbReference type="Rhea" id="RHEA:67680"/>
        <dbReference type="ChEBI" id="CHEBI:15377"/>
        <dbReference type="ChEBI" id="CHEBI:15378"/>
        <dbReference type="ChEBI" id="CHEBI:57287"/>
        <dbReference type="ChEBI" id="CHEBI:57560"/>
        <dbReference type="ChEBI" id="CHEBI:83139"/>
    </reaction>
</comment>
<dbReference type="Proteomes" id="UP001161409">
    <property type="component" value="Unassembled WGS sequence"/>
</dbReference>
<dbReference type="Gene3D" id="3.10.129.10">
    <property type="entry name" value="Hotdog Thioesterase"/>
    <property type="match status" value="1"/>
</dbReference>
<dbReference type="PANTHER" id="PTHR43240">
    <property type="entry name" value="1,4-DIHYDROXY-2-NAPHTHOYL-COA THIOESTERASE 1"/>
    <property type="match status" value="1"/>
</dbReference>
<evidence type="ECO:0000256" key="4">
    <source>
        <dbReference type="ARBA" id="ARBA00038381"/>
    </source>
</evidence>
<gene>
    <name evidence="9" type="ORF">GCM10007924_29560</name>
</gene>
<protein>
    <recommendedName>
        <fullName evidence="6">Medium/long-chain acyl-CoA thioesterase YigI</fullName>
        <ecNumber evidence="5">3.1.2.20</ecNumber>
    </recommendedName>
</protein>
<reference evidence="9" key="2">
    <citation type="submission" date="2023-01" db="EMBL/GenBank/DDBJ databases">
        <title>Draft genome sequence of Sneathiella chinensis strain NBRC 103408.</title>
        <authorList>
            <person name="Sun Q."/>
            <person name="Mori K."/>
        </authorList>
    </citation>
    <scope>NUCLEOTIDE SEQUENCE</scope>
    <source>
        <strain evidence="9">NBRC 103408</strain>
    </source>
</reference>
<evidence type="ECO:0000256" key="7">
    <source>
        <dbReference type="ARBA" id="ARBA00048062"/>
    </source>
</evidence>
<dbReference type="InterPro" id="IPR003736">
    <property type="entry name" value="PAAI_dom"/>
</dbReference>
<dbReference type="InterPro" id="IPR029069">
    <property type="entry name" value="HotDog_dom_sf"/>
</dbReference>
<feature type="domain" description="Thioesterase" evidence="8">
    <location>
        <begin position="54"/>
        <end position="129"/>
    </location>
</feature>
<dbReference type="EC" id="3.1.2.20" evidence="5"/>
<evidence type="ECO:0000256" key="6">
    <source>
        <dbReference type="ARBA" id="ARBA00040062"/>
    </source>
</evidence>
<dbReference type="CDD" id="cd03443">
    <property type="entry name" value="PaaI_thioesterase"/>
    <property type="match status" value="1"/>
</dbReference>
<organism evidence="9 10">
    <name type="scientific">Sneathiella chinensis</name>
    <dbReference type="NCBI Taxonomy" id="349750"/>
    <lineage>
        <taxon>Bacteria</taxon>
        <taxon>Pseudomonadati</taxon>
        <taxon>Pseudomonadota</taxon>
        <taxon>Alphaproteobacteria</taxon>
        <taxon>Sneathiellales</taxon>
        <taxon>Sneathiellaceae</taxon>
        <taxon>Sneathiella</taxon>
    </lineage>
</organism>
<accession>A0ABQ5U976</accession>
<keyword evidence="1" id="KW-0378">Hydrolase</keyword>
<evidence type="ECO:0000256" key="5">
    <source>
        <dbReference type="ARBA" id="ARBA00038894"/>
    </source>
</evidence>
<dbReference type="EMBL" id="BSNF01000008">
    <property type="protein sequence ID" value="GLQ07735.1"/>
    <property type="molecule type" value="Genomic_DNA"/>
</dbReference>
<evidence type="ECO:0000256" key="2">
    <source>
        <dbReference type="ARBA" id="ARBA00035880"/>
    </source>
</evidence>
<evidence type="ECO:0000259" key="8">
    <source>
        <dbReference type="Pfam" id="PF03061"/>
    </source>
</evidence>
<comment type="catalytic activity">
    <reaction evidence="7">
        <text>a medium-chain fatty acyl-CoA + H2O = a medium-chain fatty acid + CoA + H(+)</text>
        <dbReference type="Rhea" id="RHEA:68184"/>
        <dbReference type="ChEBI" id="CHEBI:15377"/>
        <dbReference type="ChEBI" id="CHEBI:15378"/>
        <dbReference type="ChEBI" id="CHEBI:57287"/>
        <dbReference type="ChEBI" id="CHEBI:59558"/>
        <dbReference type="ChEBI" id="CHEBI:90546"/>
    </reaction>
</comment>
<evidence type="ECO:0000256" key="1">
    <source>
        <dbReference type="ARBA" id="ARBA00022801"/>
    </source>
</evidence>
<dbReference type="SUPFAM" id="SSF54637">
    <property type="entry name" value="Thioesterase/thiol ester dehydrase-isomerase"/>
    <property type="match status" value="1"/>
</dbReference>
<comment type="similarity">
    <text evidence="4">Belongs to the YigI thioesterase family.</text>
</comment>
<evidence type="ECO:0000313" key="10">
    <source>
        <dbReference type="Proteomes" id="UP001161409"/>
    </source>
</evidence>
<keyword evidence="10" id="KW-1185">Reference proteome</keyword>
<sequence>MQRFRPQNPDFENTVRDSFSRQPFMMLVGARMERVAPGLCEIVLDHREDLTQQHGFFHGGLVSSIADSAAGYAAYSLYPEESTVLTVDLKVNFLNPAEGARLRARSEVVQAGDILYHLKADVFAEGEGQSVHCLTGYFSMMCLHGRKDTVNLGRTGEGT</sequence>
<proteinExistence type="inferred from homology"/>
<dbReference type="NCBIfam" id="TIGR00369">
    <property type="entry name" value="unchar_dom_1"/>
    <property type="match status" value="1"/>
</dbReference>
<dbReference type="InterPro" id="IPR006683">
    <property type="entry name" value="Thioestr_dom"/>
</dbReference>
<name>A0ABQ5U976_9PROT</name>
<dbReference type="PANTHER" id="PTHR43240:SF20">
    <property type="entry name" value="MEDIUM_LONG-CHAIN ACYL-COA THIOESTERASE YIGI"/>
    <property type="match status" value="1"/>
</dbReference>
<evidence type="ECO:0000313" key="9">
    <source>
        <dbReference type="EMBL" id="GLQ07735.1"/>
    </source>
</evidence>
<comment type="catalytic activity">
    <reaction evidence="2">
        <text>a fatty acyl-CoA + H2O = a fatty acid + CoA + H(+)</text>
        <dbReference type="Rhea" id="RHEA:16781"/>
        <dbReference type="ChEBI" id="CHEBI:15377"/>
        <dbReference type="ChEBI" id="CHEBI:15378"/>
        <dbReference type="ChEBI" id="CHEBI:28868"/>
        <dbReference type="ChEBI" id="CHEBI:57287"/>
        <dbReference type="ChEBI" id="CHEBI:77636"/>
        <dbReference type="EC" id="3.1.2.20"/>
    </reaction>
</comment>